<name>A0A2M8KVX1_9BACT</name>
<dbReference type="InterPro" id="IPR011701">
    <property type="entry name" value="MFS"/>
</dbReference>
<feature type="transmembrane region" description="Helical" evidence="4">
    <location>
        <begin position="171"/>
        <end position="192"/>
    </location>
</feature>
<organism evidence="6 7">
    <name type="scientific">Candidatus Ryanbacteria bacterium CG10_big_fil_rev_8_21_14_0_10_43_42</name>
    <dbReference type="NCBI Taxonomy" id="1974864"/>
    <lineage>
        <taxon>Bacteria</taxon>
        <taxon>Candidatus Ryaniibacteriota</taxon>
    </lineage>
</organism>
<evidence type="ECO:0000313" key="6">
    <source>
        <dbReference type="EMBL" id="PJE64066.1"/>
    </source>
</evidence>
<protein>
    <recommendedName>
        <fullName evidence="5">Major facilitator superfamily (MFS) profile domain-containing protein</fullName>
    </recommendedName>
</protein>
<feature type="transmembrane region" description="Helical" evidence="4">
    <location>
        <begin position="12"/>
        <end position="35"/>
    </location>
</feature>
<feature type="transmembrane region" description="Helical" evidence="4">
    <location>
        <begin position="108"/>
        <end position="131"/>
    </location>
</feature>
<sequence length="210" mass="22911">MKIEISLIINRAIQLLLAFLFIHNVSSRLFLPIIAVFITEMIGGATLTTVGFAVALYSIAKSIVQVPVARYTDTHDGEYDDFYIMLAGSLITAIYSFGFIIISTPLHLYLLSSFGGVGAALLMAGYYGIFARHVDKGSEGFEWSLFSVGGLTISTAIGGAIGGIFADMFGFSMLFMVSGSLAMVASLLLIFLRPYMYKMRREMKVPPLKI</sequence>
<dbReference type="AlphaFoldDB" id="A0A2M8KVX1"/>
<evidence type="ECO:0000256" key="4">
    <source>
        <dbReference type="SAM" id="Phobius"/>
    </source>
</evidence>
<reference evidence="7" key="1">
    <citation type="submission" date="2017-09" db="EMBL/GenBank/DDBJ databases">
        <title>Depth-based differentiation of microbial function through sediment-hosted aquifers and enrichment of novel symbionts in the deep terrestrial subsurface.</title>
        <authorList>
            <person name="Probst A.J."/>
            <person name="Ladd B."/>
            <person name="Jarett J.K."/>
            <person name="Geller-Mcgrath D.E."/>
            <person name="Sieber C.M.K."/>
            <person name="Emerson J.B."/>
            <person name="Anantharaman K."/>
            <person name="Thomas B.C."/>
            <person name="Malmstrom R."/>
            <person name="Stieglmeier M."/>
            <person name="Klingl A."/>
            <person name="Woyke T."/>
            <person name="Ryan C.M."/>
            <person name="Banfield J.F."/>
        </authorList>
    </citation>
    <scope>NUCLEOTIDE SEQUENCE [LARGE SCALE GENOMIC DNA]</scope>
</reference>
<evidence type="ECO:0000259" key="5">
    <source>
        <dbReference type="PROSITE" id="PS50850"/>
    </source>
</evidence>
<dbReference type="GO" id="GO:0022857">
    <property type="term" value="F:transmembrane transporter activity"/>
    <property type="evidence" value="ECO:0007669"/>
    <property type="project" value="InterPro"/>
</dbReference>
<accession>A0A2M8KVX1</accession>
<comment type="caution">
    <text evidence="6">The sequence shown here is derived from an EMBL/GenBank/DDBJ whole genome shotgun (WGS) entry which is preliminary data.</text>
</comment>
<dbReference type="EMBL" id="PFEF01000010">
    <property type="protein sequence ID" value="PJE64066.1"/>
    <property type="molecule type" value="Genomic_DNA"/>
</dbReference>
<proteinExistence type="predicted"/>
<dbReference type="Gene3D" id="1.20.1250.20">
    <property type="entry name" value="MFS general substrate transporter like domains"/>
    <property type="match status" value="1"/>
</dbReference>
<evidence type="ECO:0000313" key="7">
    <source>
        <dbReference type="Proteomes" id="UP000229098"/>
    </source>
</evidence>
<dbReference type="InterPro" id="IPR020846">
    <property type="entry name" value="MFS_dom"/>
</dbReference>
<keyword evidence="2 4" id="KW-1133">Transmembrane helix</keyword>
<evidence type="ECO:0000256" key="1">
    <source>
        <dbReference type="ARBA" id="ARBA00022692"/>
    </source>
</evidence>
<dbReference type="SUPFAM" id="SSF103473">
    <property type="entry name" value="MFS general substrate transporter"/>
    <property type="match status" value="1"/>
</dbReference>
<dbReference type="PROSITE" id="PS50850">
    <property type="entry name" value="MFS"/>
    <property type="match status" value="1"/>
</dbReference>
<feature type="domain" description="Major facilitator superfamily (MFS) profile" evidence="5">
    <location>
        <begin position="12"/>
        <end position="210"/>
    </location>
</feature>
<keyword evidence="3 4" id="KW-0472">Membrane</keyword>
<dbReference type="Pfam" id="PF07690">
    <property type="entry name" value="MFS_1"/>
    <property type="match status" value="1"/>
</dbReference>
<feature type="transmembrane region" description="Helical" evidence="4">
    <location>
        <begin position="81"/>
        <end position="102"/>
    </location>
</feature>
<dbReference type="Proteomes" id="UP000229098">
    <property type="component" value="Unassembled WGS sequence"/>
</dbReference>
<evidence type="ECO:0000256" key="3">
    <source>
        <dbReference type="ARBA" id="ARBA00023136"/>
    </source>
</evidence>
<dbReference type="InterPro" id="IPR036259">
    <property type="entry name" value="MFS_trans_sf"/>
</dbReference>
<feature type="transmembrane region" description="Helical" evidence="4">
    <location>
        <begin position="41"/>
        <end position="60"/>
    </location>
</feature>
<keyword evidence="1 4" id="KW-0812">Transmembrane</keyword>
<gene>
    <name evidence="6" type="ORF">COU90_04315</name>
</gene>
<feature type="transmembrane region" description="Helical" evidence="4">
    <location>
        <begin position="143"/>
        <end position="165"/>
    </location>
</feature>
<evidence type="ECO:0000256" key="2">
    <source>
        <dbReference type="ARBA" id="ARBA00022989"/>
    </source>
</evidence>